<evidence type="ECO:0000313" key="2">
    <source>
        <dbReference type="EMBL" id="CCA70564.1"/>
    </source>
</evidence>
<name>G4TGX2_SERID</name>
<sequence length="242" mass="27027">MLQRTFSSYSSASLRRSETNLAVMTSSYRYPGAAGPRRARSASASPYPRSWEDISHARNANRRTQRSRAAREELPSWASIAGQGLQRASFAELEAENKTQLTSTLDDDLHSIASCDSAASHPAFSDDEDMFSDYSDEDDFESLTDEAHGVTTRAYIAEKEPYQTLFPTTLPSLEDLLSTQVGFEPERRAPESKLEWDTMETAVPEFSPEPRGRKLGFAPSTVFENIIKEAMRAFATRSQYAV</sequence>
<organism evidence="2 3">
    <name type="scientific">Serendipita indica (strain DSM 11827)</name>
    <name type="common">Root endophyte fungus</name>
    <name type="synonym">Piriformospora indica</name>
    <dbReference type="NCBI Taxonomy" id="1109443"/>
    <lineage>
        <taxon>Eukaryota</taxon>
        <taxon>Fungi</taxon>
        <taxon>Dikarya</taxon>
        <taxon>Basidiomycota</taxon>
        <taxon>Agaricomycotina</taxon>
        <taxon>Agaricomycetes</taxon>
        <taxon>Sebacinales</taxon>
        <taxon>Serendipitaceae</taxon>
        <taxon>Serendipita</taxon>
    </lineage>
</organism>
<accession>G4TGX2</accession>
<gene>
    <name evidence="2" type="ORF">PIIN_04501</name>
</gene>
<proteinExistence type="predicted"/>
<dbReference type="HOGENOM" id="CLU_1147558_0_0_1"/>
<reference evidence="2 3" key="1">
    <citation type="journal article" date="2011" name="PLoS Pathog.">
        <title>Endophytic Life Strategies Decoded by Genome and Transcriptome Analyses of the Mutualistic Root Symbiont Piriformospora indica.</title>
        <authorList>
            <person name="Zuccaro A."/>
            <person name="Lahrmann U."/>
            <person name="Guldener U."/>
            <person name="Langen G."/>
            <person name="Pfiffi S."/>
            <person name="Biedenkopf D."/>
            <person name="Wong P."/>
            <person name="Samans B."/>
            <person name="Grimm C."/>
            <person name="Basiewicz M."/>
            <person name="Murat C."/>
            <person name="Martin F."/>
            <person name="Kogel K.H."/>
        </authorList>
    </citation>
    <scope>NUCLEOTIDE SEQUENCE [LARGE SCALE GENOMIC DNA]</scope>
    <source>
        <strain evidence="2 3">DSM 11827</strain>
    </source>
</reference>
<keyword evidence="3" id="KW-1185">Reference proteome</keyword>
<evidence type="ECO:0000313" key="3">
    <source>
        <dbReference type="Proteomes" id="UP000007148"/>
    </source>
</evidence>
<dbReference type="InParanoid" id="G4TGX2"/>
<dbReference type="Proteomes" id="UP000007148">
    <property type="component" value="Unassembled WGS sequence"/>
</dbReference>
<feature type="compositionally biased region" description="Basic residues" evidence="1">
    <location>
        <begin position="59"/>
        <end position="68"/>
    </location>
</feature>
<comment type="caution">
    <text evidence="2">The sequence shown here is derived from an EMBL/GenBank/DDBJ whole genome shotgun (WGS) entry which is preliminary data.</text>
</comment>
<feature type="region of interest" description="Disordered" evidence="1">
    <location>
        <begin position="29"/>
        <end position="75"/>
    </location>
</feature>
<evidence type="ECO:0000256" key="1">
    <source>
        <dbReference type="SAM" id="MobiDB-lite"/>
    </source>
</evidence>
<dbReference type="EMBL" id="CAFZ01000087">
    <property type="protein sequence ID" value="CCA70564.1"/>
    <property type="molecule type" value="Genomic_DNA"/>
</dbReference>
<feature type="compositionally biased region" description="Low complexity" evidence="1">
    <location>
        <begin position="29"/>
        <end position="49"/>
    </location>
</feature>
<dbReference type="AlphaFoldDB" id="G4TGX2"/>
<protein>
    <submittedName>
        <fullName evidence="2">Uncharacterized protein</fullName>
    </submittedName>
</protein>